<reference evidence="2" key="1">
    <citation type="submission" date="2020-10" db="EMBL/GenBank/DDBJ databases">
        <authorList>
            <person name="Gilroy R."/>
        </authorList>
    </citation>
    <scope>NUCLEOTIDE SEQUENCE</scope>
    <source>
        <strain evidence="2">10192</strain>
    </source>
</reference>
<protein>
    <submittedName>
        <fullName evidence="2">Uncharacterized protein</fullName>
    </submittedName>
</protein>
<feature type="transmembrane region" description="Helical" evidence="1">
    <location>
        <begin position="124"/>
        <end position="141"/>
    </location>
</feature>
<evidence type="ECO:0000256" key="1">
    <source>
        <dbReference type="SAM" id="Phobius"/>
    </source>
</evidence>
<organism evidence="2 3">
    <name type="scientific">Candidatus Scatousia excrementipullorum</name>
    <dbReference type="NCBI Taxonomy" id="2840936"/>
    <lineage>
        <taxon>Bacteria</taxon>
        <taxon>Candidatus Scatousia</taxon>
    </lineage>
</organism>
<gene>
    <name evidence="2" type="ORF">IAC76_04960</name>
</gene>
<dbReference type="EMBL" id="JADIND010000103">
    <property type="protein sequence ID" value="MBO8430718.1"/>
    <property type="molecule type" value="Genomic_DNA"/>
</dbReference>
<keyword evidence="1" id="KW-1133">Transmembrane helix</keyword>
<sequence length="152" mass="16876">MENYCYTVNKNPFSFKGILGRVAFLVTSLILYLLYLIIISLVCDKAYYLVRGAESSPSIIDIAIFSISSLIYLYCYFCVAKKRILDILWLQTSSNKAAFSAGCLAFGCSTVALSNILFPRLISLMLLFGIFLILSVAKSAYKKNIETDNAGT</sequence>
<dbReference type="Proteomes" id="UP000823632">
    <property type="component" value="Unassembled WGS sequence"/>
</dbReference>
<keyword evidence="1" id="KW-0472">Membrane</keyword>
<evidence type="ECO:0000313" key="2">
    <source>
        <dbReference type="EMBL" id="MBO8430718.1"/>
    </source>
</evidence>
<evidence type="ECO:0000313" key="3">
    <source>
        <dbReference type="Proteomes" id="UP000823632"/>
    </source>
</evidence>
<name>A0A9D9H0R1_9BACT</name>
<reference evidence="2" key="2">
    <citation type="journal article" date="2021" name="PeerJ">
        <title>Extensive microbial diversity within the chicken gut microbiome revealed by metagenomics and culture.</title>
        <authorList>
            <person name="Gilroy R."/>
            <person name="Ravi A."/>
            <person name="Getino M."/>
            <person name="Pursley I."/>
            <person name="Horton D.L."/>
            <person name="Alikhan N.F."/>
            <person name="Baker D."/>
            <person name="Gharbi K."/>
            <person name="Hall N."/>
            <person name="Watson M."/>
            <person name="Adriaenssens E.M."/>
            <person name="Foster-Nyarko E."/>
            <person name="Jarju S."/>
            <person name="Secka A."/>
            <person name="Antonio M."/>
            <person name="Oren A."/>
            <person name="Chaudhuri R.R."/>
            <person name="La Ragione R."/>
            <person name="Hildebrand F."/>
            <person name="Pallen M.J."/>
        </authorList>
    </citation>
    <scope>NUCLEOTIDE SEQUENCE</scope>
    <source>
        <strain evidence="2">10192</strain>
    </source>
</reference>
<feature type="transmembrane region" description="Helical" evidence="1">
    <location>
        <begin position="97"/>
        <end position="118"/>
    </location>
</feature>
<proteinExistence type="predicted"/>
<keyword evidence="1" id="KW-0812">Transmembrane</keyword>
<feature type="transmembrane region" description="Helical" evidence="1">
    <location>
        <begin position="18"/>
        <end position="38"/>
    </location>
</feature>
<feature type="transmembrane region" description="Helical" evidence="1">
    <location>
        <begin position="58"/>
        <end position="77"/>
    </location>
</feature>
<dbReference type="AlphaFoldDB" id="A0A9D9H0R1"/>
<accession>A0A9D9H0R1</accession>
<comment type="caution">
    <text evidence="2">The sequence shown here is derived from an EMBL/GenBank/DDBJ whole genome shotgun (WGS) entry which is preliminary data.</text>
</comment>